<feature type="chain" id="PRO_5003469049" evidence="3">
    <location>
        <begin position="18"/>
        <end position="416"/>
    </location>
</feature>
<evidence type="ECO:0000256" key="1">
    <source>
        <dbReference type="SAM" id="MobiDB-lite"/>
    </source>
</evidence>
<feature type="region of interest" description="Disordered" evidence="1">
    <location>
        <begin position="393"/>
        <end position="416"/>
    </location>
</feature>
<accession>G4TEV6</accession>
<keyword evidence="2" id="KW-0472">Membrane</keyword>
<feature type="compositionally biased region" description="Basic and acidic residues" evidence="1">
    <location>
        <begin position="393"/>
        <end position="403"/>
    </location>
</feature>
<feature type="compositionally biased region" description="Polar residues" evidence="1">
    <location>
        <begin position="407"/>
        <end position="416"/>
    </location>
</feature>
<reference evidence="4 5" key="1">
    <citation type="journal article" date="2011" name="PLoS Pathog.">
        <title>Endophytic Life Strategies Decoded by Genome and Transcriptome Analyses of the Mutualistic Root Symbiont Piriformospora indica.</title>
        <authorList>
            <person name="Zuccaro A."/>
            <person name="Lahrmann U."/>
            <person name="Guldener U."/>
            <person name="Langen G."/>
            <person name="Pfiffi S."/>
            <person name="Biedenkopf D."/>
            <person name="Wong P."/>
            <person name="Samans B."/>
            <person name="Grimm C."/>
            <person name="Basiewicz M."/>
            <person name="Murat C."/>
            <person name="Martin F."/>
            <person name="Kogel K.H."/>
        </authorList>
    </citation>
    <scope>NUCLEOTIDE SEQUENCE [LARGE SCALE GENOMIC DNA]</scope>
    <source>
        <strain evidence="4 5">DSM 11827</strain>
    </source>
</reference>
<dbReference type="HOGENOM" id="CLU_660754_0_0_1"/>
<protein>
    <submittedName>
        <fullName evidence="4">Uncharacterized protein</fullName>
    </submittedName>
</protein>
<keyword evidence="2" id="KW-1133">Transmembrane helix</keyword>
<proteinExistence type="predicted"/>
<keyword evidence="5" id="KW-1185">Reference proteome</keyword>
<feature type="transmembrane region" description="Helical" evidence="2">
    <location>
        <begin position="183"/>
        <end position="204"/>
    </location>
</feature>
<dbReference type="AlphaFoldDB" id="G4TEV6"/>
<dbReference type="InParanoid" id="G4TEV6"/>
<keyword evidence="2" id="KW-0812">Transmembrane</keyword>
<gene>
    <name evidence="4" type="ORF">PIIN_03794</name>
</gene>
<evidence type="ECO:0000313" key="5">
    <source>
        <dbReference type="Proteomes" id="UP000007148"/>
    </source>
</evidence>
<organism evidence="4 5">
    <name type="scientific">Serendipita indica (strain DSM 11827)</name>
    <name type="common">Root endophyte fungus</name>
    <name type="synonym">Piriformospora indica</name>
    <dbReference type="NCBI Taxonomy" id="1109443"/>
    <lineage>
        <taxon>Eukaryota</taxon>
        <taxon>Fungi</taxon>
        <taxon>Dikarya</taxon>
        <taxon>Basidiomycota</taxon>
        <taxon>Agaricomycotina</taxon>
        <taxon>Agaricomycetes</taxon>
        <taxon>Sebacinales</taxon>
        <taxon>Serendipitaceae</taxon>
        <taxon>Serendipita</taxon>
    </lineage>
</organism>
<feature type="compositionally biased region" description="Low complexity" evidence="1">
    <location>
        <begin position="113"/>
        <end position="141"/>
    </location>
</feature>
<evidence type="ECO:0000256" key="3">
    <source>
        <dbReference type="SAM" id="SignalP"/>
    </source>
</evidence>
<feature type="region of interest" description="Disordered" evidence="1">
    <location>
        <begin position="109"/>
        <end position="141"/>
    </location>
</feature>
<feature type="region of interest" description="Disordered" evidence="1">
    <location>
        <begin position="160"/>
        <end position="179"/>
    </location>
</feature>
<keyword evidence="3" id="KW-0732">Signal</keyword>
<dbReference type="Proteomes" id="UP000007148">
    <property type="component" value="Unassembled WGS sequence"/>
</dbReference>
<sequence length="416" mass="44196">MLSYLFLWALFLASVWCQTDGGAMTIDTPLGVVSGLTTVLTFRGGLGPYMIQVLPATSPSDFPLATYTTFDSPYTWQVVDIPAGINVFLRLRDVTGRAALTASFAIQPGPSGGSTTTESSTLPTSTSATLASSSTLSQNSTSSSSIYSIVTPVLSLSSSGTSPSSSATSNSNPNSFKPKPNTAVIVGATVGGLMGFLLLILIVSSFRRRMRRRRLDNQVTDMVLQPAFAPLVPPGASGTRFDSYNTISTASSITPGEMHKPTPGGFATYYGPLPVEHETRPSTASFLSTSISPPPPTYDDQAYMESVAIPTHLASNFASDSDPRASTSGVTDVIGQYATANRDLISPSLESKLRAARYHPMDNPAEISASEWQSHYQVGVLELRRLQEAYDRSRGLGNKEKAVHSAGQASPSWRPS</sequence>
<evidence type="ECO:0000313" key="4">
    <source>
        <dbReference type="EMBL" id="CCA69855.1"/>
    </source>
</evidence>
<feature type="signal peptide" evidence="3">
    <location>
        <begin position="1"/>
        <end position="17"/>
    </location>
</feature>
<dbReference type="EMBL" id="CAFZ01000065">
    <property type="protein sequence ID" value="CCA69855.1"/>
    <property type="molecule type" value="Genomic_DNA"/>
</dbReference>
<name>G4TEV6_SERID</name>
<evidence type="ECO:0000256" key="2">
    <source>
        <dbReference type="SAM" id="Phobius"/>
    </source>
</evidence>
<comment type="caution">
    <text evidence="4">The sequence shown here is derived from an EMBL/GenBank/DDBJ whole genome shotgun (WGS) entry which is preliminary data.</text>
</comment>
<dbReference type="OrthoDB" id="3362246at2759"/>